<proteinExistence type="inferred from homology"/>
<keyword evidence="10" id="KW-1185">Reference proteome</keyword>
<dbReference type="GO" id="GO:0003700">
    <property type="term" value="F:DNA-binding transcription factor activity"/>
    <property type="evidence" value="ECO:0007669"/>
    <property type="project" value="UniProtKB-UniRule"/>
</dbReference>
<feature type="domain" description="THAP-type" evidence="8">
    <location>
        <begin position="1"/>
        <end position="85"/>
    </location>
</feature>
<keyword evidence="2 5" id="KW-0863">Zinc-finger</keyword>
<evidence type="ECO:0000256" key="4">
    <source>
        <dbReference type="ARBA" id="ARBA00023125"/>
    </source>
</evidence>
<feature type="compositionally biased region" description="Basic residues" evidence="7">
    <location>
        <begin position="573"/>
        <end position="583"/>
    </location>
</feature>
<keyword evidence="4 5" id="KW-0238">DNA-binding</keyword>
<dbReference type="SMART" id="SM00692">
    <property type="entry name" value="DM3"/>
    <property type="match status" value="1"/>
</dbReference>
<gene>
    <name evidence="9" type="ORF">DAT39_005349</name>
</gene>
<dbReference type="InterPro" id="IPR006612">
    <property type="entry name" value="THAP_Znf"/>
</dbReference>
<sequence>MVRACVYPGCPVKQKRWEKSFHRFPLRDPERTRMWLLALRLDINTPRARVRDLRVCGQHFRDEDYNIRTGALRTTLKSTAVPSPVTHTHTEQDVKMDRAGDLPVDELRRLSPGTDRGDRRYYGYQFPPKLLVTTPQHAKSRIPQRTPSTSGVYKVFPPTRSQPETADYESHLSSCHYRVPAVSSASPEGVSFKPEDDPSAPVEIEIELTSSMTGSQGCGTDPRLCALDEDEYSSLSESSYAILSKEVLLLLMFRCLECSSECRIRGIGKGGSLSLGQECLSCSNYRLWTSRQAEKPKEKVIDAAFITPYEDVFTQTSGNPSCKTDAVQENSDTDIIASVIVKEEWEDCDEEVKEEQESLLIETYDGYASGQDGVVTVKDETDELMPYEDLDFQTGTLLIDETGRVRRAELPRDGDDNEEDLEENSESDEDSSSFDSLEDLKEQSFDLKPFQNTIKPIIWCTVCTEVAKMICTIRRHKKIYVCAECSGDAWEENSTFKNFSVHLSDIRSFHQHAIKEHGAKEIPPKELLIEPGEKLSTCSIGLKNNFQKHHRGDGNALGEEDQSIDDSSGAAKRPGKRARKRCTLHAEDVKKDGESESRSESEASNSDEECTKRGRRKKARRKRRQMTLLHAE</sequence>
<evidence type="ECO:0000256" key="6">
    <source>
        <dbReference type="RuleBase" id="RU369073"/>
    </source>
</evidence>
<feature type="region of interest" description="Disordered" evidence="7">
    <location>
        <begin position="408"/>
        <end position="436"/>
    </location>
</feature>
<keyword evidence="6" id="KW-0804">Transcription</keyword>
<feature type="compositionally biased region" description="Polar residues" evidence="7">
    <location>
        <begin position="136"/>
        <end position="151"/>
    </location>
</feature>
<evidence type="ECO:0000256" key="7">
    <source>
        <dbReference type="SAM" id="MobiDB-lite"/>
    </source>
</evidence>
<feature type="region of interest" description="Disordered" evidence="7">
    <location>
        <begin position="549"/>
        <end position="632"/>
    </location>
</feature>
<protein>
    <recommendedName>
        <fullName evidence="6">THAP domain-containing protein 1</fullName>
    </recommendedName>
</protein>
<evidence type="ECO:0000256" key="2">
    <source>
        <dbReference type="ARBA" id="ARBA00022771"/>
    </source>
</evidence>
<keyword evidence="3" id="KW-0862">Zinc</keyword>
<name>A0A8J4XDX4_CLAMG</name>
<dbReference type="SUPFAM" id="SSF57716">
    <property type="entry name" value="Glucocorticoid receptor-like (DNA-binding domain)"/>
    <property type="match status" value="1"/>
</dbReference>
<evidence type="ECO:0000313" key="9">
    <source>
        <dbReference type="EMBL" id="KAF5904923.1"/>
    </source>
</evidence>
<evidence type="ECO:0000256" key="1">
    <source>
        <dbReference type="ARBA" id="ARBA00022723"/>
    </source>
</evidence>
<keyword evidence="1" id="KW-0479">Metal-binding</keyword>
<feature type="compositionally biased region" description="Basic and acidic residues" evidence="7">
    <location>
        <begin position="584"/>
        <end position="601"/>
    </location>
</feature>
<evidence type="ECO:0000259" key="8">
    <source>
        <dbReference type="PROSITE" id="PS50950"/>
    </source>
</evidence>
<comment type="subcellular location">
    <subcellularLocation>
        <location evidence="6">Nucleus</location>
        <location evidence="6">Nucleoplasm</location>
    </subcellularLocation>
</comment>
<evidence type="ECO:0000313" key="10">
    <source>
        <dbReference type="Proteomes" id="UP000727407"/>
    </source>
</evidence>
<reference evidence="9" key="1">
    <citation type="submission" date="2020-07" db="EMBL/GenBank/DDBJ databases">
        <title>Clarias magur genome sequencing, assembly and annotation.</title>
        <authorList>
            <person name="Kushwaha B."/>
            <person name="Kumar R."/>
            <person name="Das P."/>
            <person name="Joshi C.G."/>
            <person name="Kumar D."/>
            <person name="Nagpure N.S."/>
            <person name="Pandey M."/>
            <person name="Agarwal S."/>
            <person name="Srivastava S."/>
            <person name="Singh M."/>
            <person name="Sahoo L."/>
            <person name="Jayasankar P."/>
            <person name="Meher P.K."/>
            <person name="Koringa P.G."/>
            <person name="Iquebal M.A."/>
            <person name="Das S.P."/>
            <person name="Bit A."/>
            <person name="Patnaik S."/>
            <person name="Patel N."/>
            <person name="Shah T.M."/>
            <person name="Hinsu A."/>
            <person name="Jena J.K."/>
        </authorList>
    </citation>
    <scope>NUCLEOTIDE SEQUENCE</scope>
    <source>
        <strain evidence="9">CIFAMagur01</strain>
        <tissue evidence="9">Testis</tissue>
    </source>
</reference>
<keyword evidence="6" id="KW-0131">Cell cycle</keyword>
<keyword evidence="6" id="KW-0175">Coiled coil</keyword>
<dbReference type="Pfam" id="PF05485">
    <property type="entry name" value="THAP"/>
    <property type="match status" value="1"/>
</dbReference>
<feature type="region of interest" description="Disordered" evidence="7">
    <location>
        <begin position="136"/>
        <end position="166"/>
    </location>
</feature>
<dbReference type="GO" id="GO:0005654">
    <property type="term" value="C:nucleoplasm"/>
    <property type="evidence" value="ECO:0007669"/>
    <property type="project" value="UniProtKB-SubCell"/>
</dbReference>
<dbReference type="GO" id="GO:0001935">
    <property type="term" value="P:endothelial cell proliferation"/>
    <property type="evidence" value="ECO:0007669"/>
    <property type="project" value="UniProtKB-UniRule"/>
</dbReference>
<feature type="compositionally biased region" description="Basic residues" evidence="7">
    <location>
        <begin position="613"/>
        <end position="625"/>
    </location>
</feature>
<dbReference type="PROSITE" id="PS50950">
    <property type="entry name" value="ZF_THAP"/>
    <property type="match status" value="1"/>
</dbReference>
<dbReference type="GO" id="GO:0006357">
    <property type="term" value="P:regulation of transcription by RNA polymerase II"/>
    <property type="evidence" value="ECO:0007669"/>
    <property type="project" value="TreeGrafter"/>
</dbReference>
<dbReference type="Gene3D" id="6.20.210.20">
    <property type="entry name" value="THAP domain"/>
    <property type="match status" value="1"/>
</dbReference>
<feature type="compositionally biased region" description="Acidic residues" evidence="7">
    <location>
        <begin position="415"/>
        <end position="432"/>
    </location>
</feature>
<dbReference type="PANTHER" id="PTHR46600:SF7">
    <property type="entry name" value="SI:DKEY-228B2.6-RELATED"/>
    <property type="match status" value="1"/>
</dbReference>
<dbReference type="InterPro" id="IPR038441">
    <property type="entry name" value="THAP_Znf_sf"/>
</dbReference>
<dbReference type="OrthoDB" id="5982876at2759"/>
<evidence type="ECO:0000256" key="3">
    <source>
        <dbReference type="ARBA" id="ARBA00022833"/>
    </source>
</evidence>
<comment type="caution">
    <text evidence="9">The sequence shown here is derived from an EMBL/GenBank/DDBJ whole genome shotgun (WGS) entry which is preliminary data.</text>
</comment>
<comment type="function">
    <text evidence="6">DNA-binding transcription regulator that regulates endothelial cell proliferation and G1/S cell-cycle progression. Specifically binds the 5'-[AT]NTNN[GT]GGCA[AGT]-3' core DNA sequence and acts by modulating expression of pRB-E2F cell-cycle target genes.</text>
</comment>
<organism evidence="9 10">
    <name type="scientific">Clarias magur</name>
    <name type="common">Asian catfish</name>
    <name type="synonym">Macropteronotus magur</name>
    <dbReference type="NCBI Taxonomy" id="1594786"/>
    <lineage>
        <taxon>Eukaryota</taxon>
        <taxon>Metazoa</taxon>
        <taxon>Chordata</taxon>
        <taxon>Craniata</taxon>
        <taxon>Vertebrata</taxon>
        <taxon>Euteleostomi</taxon>
        <taxon>Actinopterygii</taxon>
        <taxon>Neopterygii</taxon>
        <taxon>Teleostei</taxon>
        <taxon>Ostariophysi</taxon>
        <taxon>Siluriformes</taxon>
        <taxon>Clariidae</taxon>
        <taxon>Clarias</taxon>
    </lineage>
</organism>
<dbReference type="EMBL" id="QNUK01000051">
    <property type="protein sequence ID" value="KAF5904923.1"/>
    <property type="molecule type" value="Genomic_DNA"/>
</dbReference>
<keyword evidence="6" id="KW-0539">Nucleus</keyword>
<comment type="similarity">
    <text evidence="6">Belongs to the THAP1 family.</text>
</comment>
<evidence type="ECO:0000256" key="5">
    <source>
        <dbReference type="PROSITE-ProRule" id="PRU00309"/>
    </source>
</evidence>
<accession>A0A8J4XDX4</accession>
<dbReference type="PANTHER" id="PTHR46600">
    <property type="entry name" value="THAP DOMAIN-CONTAINING"/>
    <property type="match status" value="1"/>
</dbReference>
<dbReference type="GO" id="GO:0008270">
    <property type="term" value="F:zinc ion binding"/>
    <property type="evidence" value="ECO:0007669"/>
    <property type="project" value="UniProtKB-KW"/>
</dbReference>
<dbReference type="SMART" id="SM00980">
    <property type="entry name" value="THAP"/>
    <property type="match status" value="1"/>
</dbReference>
<dbReference type="Proteomes" id="UP000727407">
    <property type="component" value="Unassembled WGS sequence"/>
</dbReference>
<dbReference type="AlphaFoldDB" id="A0A8J4XDX4"/>
<dbReference type="GO" id="GO:0000978">
    <property type="term" value="F:RNA polymerase II cis-regulatory region sequence-specific DNA binding"/>
    <property type="evidence" value="ECO:0007669"/>
    <property type="project" value="TreeGrafter"/>
</dbReference>
<dbReference type="InterPro" id="IPR026516">
    <property type="entry name" value="THAP1/10"/>
</dbReference>
<keyword evidence="6" id="KW-0805">Transcription regulation</keyword>